<evidence type="ECO:0000256" key="2">
    <source>
        <dbReference type="ARBA" id="ARBA00023125"/>
    </source>
</evidence>
<dbReference type="InterPro" id="IPR036390">
    <property type="entry name" value="WH_DNA-bd_sf"/>
</dbReference>
<dbReference type="PANTHER" id="PTHR33164:SF43">
    <property type="entry name" value="HTH-TYPE TRANSCRIPTIONAL REPRESSOR YETL"/>
    <property type="match status" value="1"/>
</dbReference>
<name>A0ABX2EL71_9BURK</name>
<dbReference type="PRINTS" id="PR00598">
    <property type="entry name" value="HTHMARR"/>
</dbReference>
<dbReference type="SUPFAM" id="SSF46785">
    <property type="entry name" value="Winged helix' DNA-binding domain"/>
    <property type="match status" value="1"/>
</dbReference>
<evidence type="ECO:0000313" key="5">
    <source>
        <dbReference type="EMBL" id="NRF69311.1"/>
    </source>
</evidence>
<sequence length="182" mass="20343">MAKNGPLDDDRIGMEARAGADDHVALKLWLRLLACSTQIETEIRKRLRARFGITLSRFDYLAQLQRHPEGLRMNALSRYLMVTGGNITGLTDELEKEGLVQREASPEDRRASVLKLTAVGRARFEQMAAEHESWIVELMGGLKAPDRKALHALLGTLRVTIADRQAQQDATDNKPTSDPEAR</sequence>
<dbReference type="PANTHER" id="PTHR33164">
    <property type="entry name" value="TRANSCRIPTIONAL REGULATOR, MARR FAMILY"/>
    <property type="match status" value="1"/>
</dbReference>
<dbReference type="InterPro" id="IPR039422">
    <property type="entry name" value="MarR/SlyA-like"/>
</dbReference>
<dbReference type="RefSeq" id="WP_173125947.1">
    <property type="nucleotide sequence ID" value="NZ_JABRWJ010000006.1"/>
</dbReference>
<evidence type="ECO:0000313" key="6">
    <source>
        <dbReference type="Proteomes" id="UP000737171"/>
    </source>
</evidence>
<keyword evidence="2" id="KW-0238">DNA-binding</keyword>
<dbReference type="EMBL" id="JABRWJ010000006">
    <property type="protein sequence ID" value="NRF69311.1"/>
    <property type="molecule type" value="Genomic_DNA"/>
</dbReference>
<feature type="domain" description="HTH marR-type" evidence="4">
    <location>
        <begin position="25"/>
        <end position="159"/>
    </location>
</feature>
<organism evidence="5 6">
    <name type="scientific">Pseudaquabacterium terrae</name>
    <dbReference type="NCBI Taxonomy" id="2732868"/>
    <lineage>
        <taxon>Bacteria</taxon>
        <taxon>Pseudomonadati</taxon>
        <taxon>Pseudomonadota</taxon>
        <taxon>Betaproteobacteria</taxon>
        <taxon>Burkholderiales</taxon>
        <taxon>Sphaerotilaceae</taxon>
        <taxon>Pseudaquabacterium</taxon>
    </lineage>
</organism>
<evidence type="ECO:0000256" key="1">
    <source>
        <dbReference type="ARBA" id="ARBA00023015"/>
    </source>
</evidence>
<dbReference type="InterPro" id="IPR036388">
    <property type="entry name" value="WH-like_DNA-bd_sf"/>
</dbReference>
<comment type="caution">
    <text evidence="5">The sequence shown here is derived from an EMBL/GenBank/DDBJ whole genome shotgun (WGS) entry which is preliminary data.</text>
</comment>
<evidence type="ECO:0000259" key="4">
    <source>
        <dbReference type="PROSITE" id="PS50995"/>
    </source>
</evidence>
<dbReference type="PROSITE" id="PS01117">
    <property type="entry name" value="HTH_MARR_1"/>
    <property type="match status" value="1"/>
</dbReference>
<proteinExistence type="predicted"/>
<protein>
    <submittedName>
        <fullName evidence="5">MarR family transcriptional regulator</fullName>
    </submittedName>
</protein>
<keyword evidence="6" id="KW-1185">Reference proteome</keyword>
<dbReference type="InterPro" id="IPR000835">
    <property type="entry name" value="HTH_MarR-typ"/>
</dbReference>
<dbReference type="Gene3D" id="1.10.10.10">
    <property type="entry name" value="Winged helix-like DNA-binding domain superfamily/Winged helix DNA-binding domain"/>
    <property type="match status" value="1"/>
</dbReference>
<dbReference type="InterPro" id="IPR023187">
    <property type="entry name" value="Tscrpt_reg_MarR-type_CS"/>
</dbReference>
<dbReference type="PROSITE" id="PS50995">
    <property type="entry name" value="HTH_MARR_2"/>
    <property type="match status" value="1"/>
</dbReference>
<reference evidence="5 6" key="1">
    <citation type="submission" date="2020-05" db="EMBL/GenBank/DDBJ databases">
        <title>Aquincola sp. isolate from soil.</title>
        <authorList>
            <person name="Han J."/>
            <person name="Kim D.-U."/>
        </authorList>
    </citation>
    <scope>NUCLEOTIDE SEQUENCE [LARGE SCALE GENOMIC DNA]</scope>
    <source>
        <strain evidence="5 6">S2</strain>
    </source>
</reference>
<keyword evidence="1" id="KW-0805">Transcription regulation</keyword>
<keyword evidence="3" id="KW-0804">Transcription</keyword>
<dbReference type="SMART" id="SM00347">
    <property type="entry name" value="HTH_MARR"/>
    <property type="match status" value="1"/>
</dbReference>
<dbReference type="Pfam" id="PF12802">
    <property type="entry name" value="MarR_2"/>
    <property type="match status" value="1"/>
</dbReference>
<gene>
    <name evidence="5" type="ORF">HLB44_20135</name>
</gene>
<dbReference type="Proteomes" id="UP000737171">
    <property type="component" value="Unassembled WGS sequence"/>
</dbReference>
<evidence type="ECO:0000256" key="3">
    <source>
        <dbReference type="ARBA" id="ARBA00023163"/>
    </source>
</evidence>
<accession>A0ABX2EL71</accession>